<feature type="binding site" evidence="2">
    <location>
        <position position="180"/>
    </location>
    <ligand>
        <name>Fe cation</name>
        <dbReference type="ChEBI" id="CHEBI:24875"/>
        <label>1</label>
    </ligand>
</feature>
<dbReference type="EMBL" id="MHIC01000049">
    <property type="protein sequence ID" value="OGY43360.1"/>
    <property type="molecule type" value="Genomic_DNA"/>
</dbReference>
<dbReference type="Proteomes" id="UP000176241">
    <property type="component" value="Unassembled WGS sequence"/>
</dbReference>
<reference evidence="3 4" key="1">
    <citation type="journal article" date="2016" name="Nat. Commun.">
        <title>Thousands of microbial genomes shed light on interconnected biogeochemical processes in an aquifer system.</title>
        <authorList>
            <person name="Anantharaman K."/>
            <person name="Brown C.T."/>
            <person name="Hug L.A."/>
            <person name="Sharon I."/>
            <person name="Castelle C.J."/>
            <person name="Probst A.J."/>
            <person name="Thomas B.C."/>
            <person name="Singh A."/>
            <person name="Wilkins M.J."/>
            <person name="Karaoz U."/>
            <person name="Brodie E.L."/>
            <person name="Williams K.H."/>
            <person name="Hubbard S.S."/>
            <person name="Banfield J.F."/>
        </authorList>
    </citation>
    <scope>NUCLEOTIDE SEQUENCE [LARGE SCALE GENOMIC DNA]</scope>
</reference>
<keyword evidence="2" id="KW-0479">Metal-binding</keyword>
<dbReference type="PANTHER" id="PTHR36303">
    <property type="entry name" value="2',3'-CYCLIC-NUCLEOTIDE 2'-PHOSPHODIESTERASE"/>
    <property type="match status" value="1"/>
</dbReference>
<dbReference type="InterPro" id="IPR029052">
    <property type="entry name" value="Metallo-depent_PP-like"/>
</dbReference>
<feature type="binding site" evidence="2">
    <location>
        <position position="178"/>
    </location>
    <ligand>
        <name>Fe cation</name>
        <dbReference type="ChEBI" id="CHEBI:24875"/>
        <label>2</label>
    </ligand>
</feature>
<dbReference type="AlphaFoldDB" id="A0A1G1XUT9"/>
<evidence type="ECO:0000313" key="3">
    <source>
        <dbReference type="EMBL" id="OGY43360.1"/>
    </source>
</evidence>
<feature type="binding site" evidence="2">
    <location>
        <position position="39"/>
    </location>
    <ligand>
        <name>Fe cation</name>
        <dbReference type="ChEBI" id="CHEBI:24875"/>
        <label>1</label>
    </ligand>
</feature>
<dbReference type="Gene3D" id="3.60.21.10">
    <property type="match status" value="1"/>
</dbReference>
<evidence type="ECO:0000313" key="4">
    <source>
        <dbReference type="Proteomes" id="UP000176241"/>
    </source>
</evidence>
<dbReference type="STRING" id="1797533.A2731_00490"/>
<organism evidence="3 4">
    <name type="scientific">Candidatus Buchananbacteria bacterium RIFCSPHIGHO2_01_FULL_39_8</name>
    <dbReference type="NCBI Taxonomy" id="1797533"/>
    <lineage>
        <taxon>Bacteria</taxon>
        <taxon>Candidatus Buchananiibacteriota</taxon>
    </lineage>
</organism>
<sequence>MKILFFGDVIGKIGRKAIKEILPELKKEFEPDLVMANIENLAHGIGATKKTFEEMREIGLDFFTSGNHIFKKSEIEEVLVDQDSVLIRPANYPPGVPGQGFKMIEVASRKVLIINLIGRVFMREDFDCPFRKIDEILKQVDTKDLSATIIDFHAEATSEKAAFGRYVDGRVSAVLGTHTHVQTADKKILPKGTAFISDIGMVGAAESIIGDKIEPILDSFLTQKPALIEVPEEGEVDINAVLLEINPKTKKAVNLTRVDRRIKV</sequence>
<feature type="binding site" evidence="2">
    <location>
        <position position="8"/>
    </location>
    <ligand>
        <name>Fe cation</name>
        <dbReference type="ChEBI" id="CHEBI:24875"/>
        <label>1</label>
    </ligand>
</feature>
<feature type="binding site" evidence="2">
    <location>
        <position position="153"/>
    </location>
    <ligand>
        <name>Fe cation</name>
        <dbReference type="ChEBI" id="CHEBI:24875"/>
        <label>2</label>
    </ligand>
</feature>
<dbReference type="InterPro" id="IPR005235">
    <property type="entry name" value="YmdB-like"/>
</dbReference>
<feature type="binding site" evidence="2">
    <location>
        <position position="40"/>
    </location>
    <ligand>
        <name>Fe cation</name>
        <dbReference type="ChEBI" id="CHEBI:24875"/>
        <label>1</label>
    </ligand>
</feature>
<feature type="binding site" evidence="2">
    <location>
        <position position="39"/>
    </location>
    <ligand>
        <name>Fe cation</name>
        <dbReference type="ChEBI" id="CHEBI:24875"/>
        <label>2</label>
    </ligand>
</feature>
<evidence type="ECO:0000256" key="2">
    <source>
        <dbReference type="PIRSR" id="PIRSR004789-51"/>
    </source>
</evidence>
<dbReference type="SUPFAM" id="SSF56300">
    <property type="entry name" value="Metallo-dependent phosphatases"/>
    <property type="match status" value="1"/>
</dbReference>
<dbReference type="GO" id="GO:0004113">
    <property type="term" value="F:2',3'-cyclic-nucleotide 3'-phosphodiesterase activity"/>
    <property type="evidence" value="ECO:0007669"/>
    <property type="project" value="TreeGrafter"/>
</dbReference>
<comment type="caution">
    <text evidence="3">The sequence shown here is derived from an EMBL/GenBank/DDBJ whole genome shotgun (WGS) entry which is preliminary data.</text>
</comment>
<name>A0A1G1XUT9_9BACT</name>
<dbReference type="PIRSF" id="PIRSF004789">
    <property type="entry name" value="DR1281"/>
    <property type="match status" value="1"/>
</dbReference>
<gene>
    <name evidence="3" type="ORF">A2731_00490</name>
</gene>
<feature type="binding site" evidence="2">
    <location>
        <position position="67"/>
    </location>
    <ligand>
        <name>Fe cation</name>
        <dbReference type="ChEBI" id="CHEBI:24875"/>
        <label>2</label>
    </ligand>
</feature>
<dbReference type="GO" id="GO:0046872">
    <property type="term" value="F:metal ion binding"/>
    <property type="evidence" value="ECO:0007669"/>
    <property type="project" value="UniProtKB-KW"/>
</dbReference>
<feature type="active site" description="Proton donor" evidence="1">
    <location>
        <position position="68"/>
    </location>
</feature>
<protein>
    <submittedName>
        <fullName evidence="3">Metallophosphoesterase</fullName>
    </submittedName>
</protein>
<dbReference type="NCBIfam" id="TIGR00282">
    <property type="entry name" value="TIGR00282 family metallophosphoesterase"/>
    <property type="match status" value="1"/>
</dbReference>
<accession>A0A1G1XUT9</accession>
<evidence type="ECO:0000256" key="1">
    <source>
        <dbReference type="PIRSR" id="PIRSR004789-50"/>
    </source>
</evidence>
<proteinExistence type="predicted"/>
<dbReference type="Pfam" id="PF13277">
    <property type="entry name" value="YmdB"/>
    <property type="match status" value="1"/>
</dbReference>
<dbReference type="PANTHER" id="PTHR36303:SF1">
    <property type="entry name" value="2',3'-CYCLIC-NUCLEOTIDE 2'-PHOSPHODIESTERASE"/>
    <property type="match status" value="1"/>
</dbReference>